<dbReference type="GO" id="GO:0051539">
    <property type="term" value="F:4 iron, 4 sulfur cluster binding"/>
    <property type="evidence" value="ECO:0007669"/>
    <property type="project" value="UniProtKB-KW"/>
</dbReference>
<comment type="cofactor">
    <cofactor evidence="1">
        <name>[4Fe-4S] cluster</name>
        <dbReference type="ChEBI" id="CHEBI:49883"/>
    </cofactor>
</comment>
<dbReference type="Proteomes" id="UP000282957">
    <property type="component" value="Unassembled WGS sequence"/>
</dbReference>
<keyword evidence="4" id="KW-0004">4Fe-4S</keyword>
<dbReference type="EMBL" id="SACL01000003">
    <property type="protein sequence ID" value="RVT96615.1"/>
    <property type="molecule type" value="Genomic_DNA"/>
</dbReference>
<dbReference type="SUPFAM" id="SSF56770">
    <property type="entry name" value="HydA/Nqo6-like"/>
    <property type="match status" value="1"/>
</dbReference>
<evidence type="ECO:0000256" key="6">
    <source>
        <dbReference type="ARBA" id="ARBA00023004"/>
    </source>
</evidence>
<dbReference type="InterPro" id="IPR052375">
    <property type="entry name" value="Complex_I_20kDa-like"/>
</dbReference>
<evidence type="ECO:0000256" key="1">
    <source>
        <dbReference type="ARBA" id="ARBA00001966"/>
    </source>
</evidence>
<accession>A0A437MG91</accession>
<dbReference type="Gene3D" id="3.40.50.12280">
    <property type="match status" value="1"/>
</dbReference>
<dbReference type="AlphaFoldDB" id="A0A437MG91"/>
<dbReference type="GO" id="GO:0046872">
    <property type="term" value="F:metal ion binding"/>
    <property type="evidence" value="ECO:0007669"/>
    <property type="project" value="UniProtKB-KW"/>
</dbReference>
<evidence type="ECO:0000259" key="9">
    <source>
        <dbReference type="Pfam" id="PF01058"/>
    </source>
</evidence>
<keyword evidence="8" id="KW-0472">Membrane</keyword>
<keyword evidence="11" id="KW-1185">Reference proteome</keyword>
<evidence type="ECO:0000256" key="5">
    <source>
        <dbReference type="ARBA" id="ARBA00022723"/>
    </source>
</evidence>
<dbReference type="PANTHER" id="PTHR42989:SF1">
    <property type="entry name" value="FORMATE HYDROGENLYASE SUBUNIT 7-RELATED"/>
    <property type="match status" value="1"/>
</dbReference>
<keyword evidence="6" id="KW-0408">Iron</keyword>
<proteinExistence type="inferred from homology"/>
<keyword evidence="7" id="KW-0411">Iron-sulfur</keyword>
<gene>
    <name evidence="10" type="ORF">EOD42_09350</name>
</gene>
<comment type="similarity">
    <text evidence="2">Belongs to the complex I 20 kDa subunit family.</text>
</comment>
<dbReference type="PANTHER" id="PTHR42989">
    <property type="entry name" value="HYDROGENASE-4 COMPONENT I"/>
    <property type="match status" value="1"/>
</dbReference>
<reference evidence="10 11" key="1">
    <citation type="submission" date="2019-01" db="EMBL/GenBank/DDBJ databases">
        <authorList>
            <person name="Chen W.-M."/>
        </authorList>
    </citation>
    <scope>NUCLEOTIDE SEQUENCE [LARGE SCALE GENOMIC DNA]</scope>
    <source>
        <strain evidence="10 11">CCP-6</strain>
    </source>
</reference>
<evidence type="ECO:0000313" key="11">
    <source>
        <dbReference type="Proteomes" id="UP000282957"/>
    </source>
</evidence>
<keyword evidence="3" id="KW-1003">Cell membrane</keyword>
<evidence type="ECO:0000313" key="10">
    <source>
        <dbReference type="EMBL" id="RVT96615.1"/>
    </source>
</evidence>
<dbReference type="InterPro" id="IPR006137">
    <property type="entry name" value="NADH_UbQ_OxRdtase-like_20kDa"/>
</dbReference>
<feature type="domain" description="NADH:ubiquinone oxidoreductase-like 20kDa subunit" evidence="9">
    <location>
        <begin position="52"/>
        <end position="163"/>
    </location>
</feature>
<dbReference type="Pfam" id="PF01058">
    <property type="entry name" value="Oxidored_q6"/>
    <property type="match status" value="1"/>
</dbReference>
<dbReference type="RefSeq" id="WP_127787267.1">
    <property type="nucleotide sequence ID" value="NZ_SACL01000003.1"/>
</dbReference>
<evidence type="ECO:0000256" key="7">
    <source>
        <dbReference type="ARBA" id="ARBA00023014"/>
    </source>
</evidence>
<evidence type="ECO:0000256" key="8">
    <source>
        <dbReference type="ARBA" id="ARBA00023136"/>
    </source>
</evidence>
<name>A0A437MG91_9PROT</name>
<keyword evidence="5" id="KW-0479">Metal-binding</keyword>
<dbReference type="OrthoDB" id="9786737at2"/>
<evidence type="ECO:0000256" key="4">
    <source>
        <dbReference type="ARBA" id="ARBA00022485"/>
    </source>
</evidence>
<protein>
    <submittedName>
        <fullName evidence="10">Hydrogenase</fullName>
    </submittedName>
</protein>
<comment type="caution">
    <text evidence="10">The sequence shown here is derived from an EMBL/GenBank/DDBJ whole genome shotgun (WGS) entry which is preliminary data.</text>
</comment>
<sequence>MKLPRILARPIAAAPPHPSVQLVSDLAARLEASARRRLGRGLALRHIGTGGCDGCALELIAARSLVHELDSLGLRFVDSPRHADALLVSGPVTRNMREALEQARAAMPEPGFVVALGDCAMDGGVFKGSYAVEGGVEAVMPPDLRIPGCPPNPRQVLEGLLALMEAQA</sequence>
<organism evidence="10 11">
    <name type="scientific">Rhodovarius crocodyli</name>
    <dbReference type="NCBI Taxonomy" id="1979269"/>
    <lineage>
        <taxon>Bacteria</taxon>
        <taxon>Pseudomonadati</taxon>
        <taxon>Pseudomonadota</taxon>
        <taxon>Alphaproteobacteria</taxon>
        <taxon>Acetobacterales</taxon>
        <taxon>Roseomonadaceae</taxon>
        <taxon>Rhodovarius</taxon>
    </lineage>
</organism>
<evidence type="ECO:0000256" key="3">
    <source>
        <dbReference type="ARBA" id="ARBA00022475"/>
    </source>
</evidence>
<evidence type="ECO:0000256" key="2">
    <source>
        <dbReference type="ARBA" id="ARBA00009173"/>
    </source>
</evidence>